<keyword evidence="1" id="KW-0812">Transmembrane</keyword>
<dbReference type="EMBL" id="BAABAF010000008">
    <property type="protein sequence ID" value="GAA3770478.1"/>
    <property type="molecule type" value="Genomic_DNA"/>
</dbReference>
<gene>
    <name evidence="2" type="ORF">GCM10022240_23420</name>
</gene>
<evidence type="ECO:0000313" key="2">
    <source>
        <dbReference type="EMBL" id="GAA3770478.1"/>
    </source>
</evidence>
<accession>A0ABP7GNN0</accession>
<sequence length="74" mass="7835">MSFAPLIALAAQQAEHSGNVMLETIWYPIVSLIVFGALACVALSYKGVSNRHVHKAAAYAKAHPDEAPQAGHGH</sequence>
<keyword evidence="3" id="KW-1185">Reference proteome</keyword>
<protein>
    <recommendedName>
        <fullName evidence="4">4-hydroxybenzoate polyprenyltransferase</fullName>
    </recommendedName>
</protein>
<evidence type="ECO:0000256" key="1">
    <source>
        <dbReference type="SAM" id="Phobius"/>
    </source>
</evidence>
<dbReference type="Proteomes" id="UP001500540">
    <property type="component" value="Unassembled WGS sequence"/>
</dbReference>
<proteinExistence type="predicted"/>
<evidence type="ECO:0008006" key="4">
    <source>
        <dbReference type="Google" id="ProtNLM"/>
    </source>
</evidence>
<feature type="transmembrane region" description="Helical" evidence="1">
    <location>
        <begin position="24"/>
        <end position="45"/>
    </location>
</feature>
<keyword evidence="1" id="KW-1133">Transmembrane helix</keyword>
<keyword evidence="1" id="KW-0472">Membrane</keyword>
<evidence type="ECO:0000313" key="3">
    <source>
        <dbReference type="Proteomes" id="UP001500540"/>
    </source>
</evidence>
<organism evidence="2 3">
    <name type="scientific">Microbacterium kribbense</name>
    <dbReference type="NCBI Taxonomy" id="433645"/>
    <lineage>
        <taxon>Bacteria</taxon>
        <taxon>Bacillati</taxon>
        <taxon>Actinomycetota</taxon>
        <taxon>Actinomycetes</taxon>
        <taxon>Micrococcales</taxon>
        <taxon>Microbacteriaceae</taxon>
        <taxon>Microbacterium</taxon>
    </lineage>
</organism>
<reference evidence="3" key="1">
    <citation type="journal article" date="2019" name="Int. J. Syst. Evol. Microbiol.">
        <title>The Global Catalogue of Microorganisms (GCM) 10K type strain sequencing project: providing services to taxonomists for standard genome sequencing and annotation.</title>
        <authorList>
            <consortium name="The Broad Institute Genomics Platform"/>
            <consortium name="The Broad Institute Genome Sequencing Center for Infectious Disease"/>
            <person name="Wu L."/>
            <person name="Ma J."/>
        </authorList>
    </citation>
    <scope>NUCLEOTIDE SEQUENCE [LARGE SCALE GENOMIC DNA]</scope>
    <source>
        <strain evidence="3">JCM 16950</strain>
    </source>
</reference>
<name>A0ABP7GNN0_9MICO</name>
<comment type="caution">
    <text evidence="2">The sequence shown here is derived from an EMBL/GenBank/DDBJ whole genome shotgun (WGS) entry which is preliminary data.</text>
</comment>
<dbReference type="RefSeq" id="WP_344783804.1">
    <property type="nucleotide sequence ID" value="NZ_BAABAF010000008.1"/>
</dbReference>